<protein>
    <recommendedName>
        <fullName evidence="3">DUF4235 domain-containing protein</fullName>
    </recommendedName>
</protein>
<dbReference type="AlphaFoldDB" id="A0A2H1L589"/>
<dbReference type="Proteomes" id="UP000234462">
    <property type="component" value="Unassembled WGS sequence"/>
</dbReference>
<dbReference type="Pfam" id="PF14019">
    <property type="entry name" value="DUF4235"/>
    <property type="match status" value="1"/>
</dbReference>
<organism evidence="1 2">
    <name type="scientific">Brevibacterium jeotgali</name>
    <dbReference type="NCBI Taxonomy" id="1262550"/>
    <lineage>
        <taxon>Bacteria</taxon>
        <taxon>Bacillati</taxon>
        <taxon>Actinomycetota</taxon>
        <taxon>Actinomycetes</taxon>
        <taxon>Micrococcales</taxon>
        <taxon>Brevibacteriaceae</taxon>
        <taxon>Brevibacterium</taxon>
    </lineage>
</organism>
<gene>
    <name evidence="1" type="ORF">BJEO58_01672</name>
</gene>
<proteinExistence type="predicted"/>
<keyword evidence="2" id="KW-1185">Reference proteome</keyword>
<evidence type="ECO:0000313" key="1">
    <source>
        <dbReference type="EMBL" id="SMY12078.1"/>
    </source>
</evidence>
<dbReference type="OrthoDB" id="6293727at2"/>
<evidence type="ECO:0008006" key="3">
    <source>
        <dbReference type="Google" id="ProtNLM"/>
    </source>
</evidence>
<dbReference type="InterPro" id="IPR025329">
    <property type="entry name" value="DUF4235"/>
</dbReference>
<reference evidence="2" key="1">
    <citation type="submission" date="2017-03" db="EMBL/GenBank/DDBJ databases">
        <authorList>
            <person name="Monnet C."/>
        </authorList>
    </citation>
    <scope>NUCLEOTIDE SEQUENCE [LARGE SCALE GENOMIC DNA]</scope>
    <source>
        <strain evidence="2">SJ5-8</strain>
    </source>
</reference>
<evidence type="ECO:0000313" key="2">
    <source>
        <dbReference type="Proteomes" id="UP000234462"/>
    </source>
</evidence>
<dbReference type="EMBL" id="FXZM01000007">
    <property type="protein sequence ID" value="SMY12078.1"/>
    <property type="molecule type" value="Genomic_DNA"/>
</dbReference>
<name>A0A2H1L589_9MICO</name>
<sequence length="99" mass="10628">MGKIAWQIIGVGGTALAAMATRKALATVWEKSTHRAVPTNPNDDEIGLAEALAWTVVSGVGVAVVRLTVQRYAAKTIRSKFGEETLPKAMRPNQARLEN</sequence>
<accession>A0A2H1L589</accession>
<dbReference type="RefSeq" id="WP_101589024.1">
    <property type="nucleotide sequence ID" value="NZ_FXZM01000007.1"/>
</dbReference>